<organism evidence="3 4">
    <name type="scientific">Penicillium egyptiacum</name>
    <dbReference type="NCBI Taxonomy" id="1303716"/>
    <lineage>
        <taxon>Eukaryota</taxon>
        <taxon>Fungi</taxon>
        <taxon>Dikarya</taxon>
        <taxon>Ascomycota</taxon>
        <taxon>Pezizomycotina</taxon>
        <taxon>Eurotiomycetes</taxon>
        <taxon>Eurotiomycetidae</taxon>
        <taxon>Eurotiales</taxon>
        <taxon>Aspergillaceae</taxon>
        <taxon>Penicillium</taxon>
    </lineage>
</organism>
<sequence>MGTFQPSLLSQIGSFTMLSAIGLFLVLYTGYGILLYVYRLTLHPLARFPGPKLAAASLSHKHRYLWKIKQLHEIYGPVVRINPNHIHIHDPDYFDEIYTGGRRKRDRILGTCMHPRLEL</sequence>
<feature type="transmembrane region" description="Helical" evidence="2">
    <location>
        <begin position="12"/>
        <end position="38"/>
    </location>
</feature>
<dbReference type="InterPro" id="IPR050121">
    <property type="entry name" value="Cytochrome_P450_monoxygenase"/>
</dbReference>
<comment type="caution">
    <text evidence="3">The sequence shown here is derived from an EMBL/GenBank/DDBJ whole genome shotgun (WGS) entry which is preliminary data.</text>
</comment>
<dbReference type="GO" id="GO:0020037">
    <property type="term" value="F:heme binding"/>
    <property type="evidence" value="ECO:0007669"/>
    <property type="project" value="InterPro"/>
</dbReference>
<keyword evidence="2" id="KW-1133">Transmembrane helix</keyword>
<dbReference type="GO" id="GO:0005506">
    <property type="term" value="F:iron ion binding"/>
    <property type="evidence" value="ECO:0007669"/>
    <property type="project" value="InterPro"/>
</dbReference>
<evidence type="ECO:0000256" key="2">
    <source>
        <dbReference type="SAM" id="Phobius"/>
    </source>
</evidence>
<dbReference type="GO" id="GO:0016705">
    <property type="term" value="F:oxidoreductase activity, acting on paired donors, with incorporation or reduction of molecular oxygen"/>
    <property type="evidence" value="ECO:0007669"/>
    <property type="project" value="InterPro"/>
</dbReference>
<dbReference type="AlphaFoldDB" id="A0A9W4KJ68"/>
<proteinExistence type="inferred from homology"/>
<keyword evidence="2" id="KW-0472">Membrane</keyword>
<dbReference type="GO" id="GO:0004497">
    <property type="term" value="F:monooxygenase activity"/>
    <property type="evidence" value="ECO:0007669"/>
    <property type="project" value="InterPro"/>
</dbReference>
<dbReference type="Proteomes" id="UP001154252">
    <property type="component" value="Unassembled WGS sequence"/>
</dbReference>
<keyword evidence="4" id="KW-1185">Reference proteome</keyword>
<evidence type="ECO:0000313" key="4">
    <source>
        <dbReference type="Proteomes" id="UP001154252"/>
    </source>
</evidence>
<dbReference type="EMBL" id="CAJVRC010000872">
    <property type="protein sequence ID" value="CAG8901783.1"/>
    <property type="molecule type" value="Genomic_DNA"/>
</dbReference>
<dbReference type="PANTHER" id="PTHR24305:SF166">
    <property type="entry name" value="CYTOCHROME P450 12A4, MITOCHONDRIAL-RELATED"/>
    <property type="match status" value="1"/>
</dbReference>
<comment type="similarity">
    <text evidence="1">Belongs to the cytochrome P450 family.</text>
</comment>
<evidence type="ECO:0008006" key="5">
    <source>
        <dbReference type="Google" id="ProtNLM"/>
    </source>
</evidence>
<dbReference type="SUPFAM" id="SSF48264">
    <property type="entry name" value="Cytochrome P450"/>
    <property type="match status" value="1"/>
</dbReference>
<keyword evidence="2" id="KW-0812">Transmembrane</keyword>
<dbReference type="Gene3D" id="1.10.630.10">
    <property type="entry name" value="Cytochrome P450"/>
    <property type="match status" value="1"/>
</dbReference>
<name>A0A9W4KJ68_9EURO</name>
<evidence type="ECO:0000313" key="3">
    <source>
        <dbReference type="EMBL" id="CAG8901783.1"/>
    </source>
</evidence>
<protein>
    <recommendedName>
        <fullName evidence="5">Cytochrome P450 monooxygenase</fullName>
    </recommendedName>
</protein>
<evidence type="ECO:0000256" key="1">
    <source>
        <dbReference type="ARBA" id="ARBA00010617"/>
    </source>
</evidence>
<gene>
    <name evidence="3" type="ORF">PEGY_LOCUS6582</name>
</gene>
<dbReference type="InterPro" id="IPR036396">
    <property type="entry name" value="Cyt_P450_sf"/>
</dbReference>
<dbReference type="PANTHER" id="PTHR24305">
    <property type="entry name" value="CYTOCHROME P450"/>
    <property type="match status" value="1"/>
</dbReference>
<reference evidence="3" key="1">
    <citation type="submission" date="2021-07" db="EMBL/GenBank/DDBJ databases">
        <authorList>
            <person name="Branca A.L. A."/>
        </authorList>
    </citation>
    <scope>NUCLEOTIDE SEQUENCE</scope>
</reference>
<dbReference type="OrthoDB" id="3945418at2759"/>
<accession>A0A9W4KJ68</accession>